<evidence type="ECO:0000313" key="1">
    <source>
        <dbReference type="EMBL" id="MBD1319735.1"/>
    </source>
</evidence>
<dbReference type="InterPro" id="IPR006175">
    <property type="entry name" value="YjgF/YER057c/UK114"/>
</dbReference>
<dbReference type="Proteomes" id="UP000602395">
    <property type="component" value="Unassembled WGS sequence"/>
</dbReference>
<accession>A0ABR7WA97</accession>
<dbReference type="Pfam" id="PF01042">
    <property type="entry name" value="Ribonuc_L-PSP"/>
    <property type="match status" value="1"/>
</dbReference>
<dbReference type="PANTHER" id="PTHR43857">
    <property type="entry name" value="BLR7761 PROTEIN"/>
    <property type="match status" value="1"/>
</dbReference>
<dbReference type="RefSeq" id="WP_190266594.1">
    <property type="nucleotide sequence ID" value="NZ_BAABAD010000005.1"/>
</dbReference>
<protein>
    <submittedName>
        <fullName evidence="1">RidA family protein</fullName>
    </submittedName>
</protein>
<evidence type="ECO:0000313" key="2">
    <source>
        <dbReference type="Proteomes" id="UP000602395"/>
    </source>
</evidence>
<gene>
    <name evidence="1" type="ORF">IDF66_09045</name>
</gene>
<sequence length="132" mass="13622">MSRVRLNGSSALHDGGFAYSATVAPGPLLFTAGISPLTTGGAVDAPGDVVGQTRTCLQNLAVILTEQGASMSDVAKLTIYVAEQLQADLMVAWDSVVEQFGDAVPPAMMMGVTVLPYDEQVVEIEAIAALPA</sequence>
<dbReference type="InterPro" id="IPR035959">
    <property type="entry name" value="RutC-like_sf"/>
</dbReference>
<dbReference type="SUPFAM" id="SSF55298">
    <property type="entry name" value="YjgF-like"/>
    <property type="match status" value="1"/>
</dbReference>
<proteinExistence type="predicted"/>
<name>A0ABR7WA97_9ACTN</name>
<dbReference type="EMBL" id="JACWMS010000002">
    <property type="protein sequence ID" value="MBD1319735.1"/>
    <property type="molecule type" value="Genomic_DNA"/>
</dbReference>
<keyword evidence="2" id="KW-1185">Reference proteome</keyword>
<organism evidence="1 2">
    <name type="scientific">Gordonia hankookensis</name>
    <dbReference type="NCBI Taxonomy" id="589403"/>
    <lineage>
        <taxon>Bacteria</taxon>
        <taxon>Bacillati</taxon>
        <taxon>Actinomycetota</taxon>
        <taxon>Actinomycetes</taxon>
        <taxon>Mycobacteriales</taxon>
        <taxon>Gordoniaceae</taxon>
        <taxon>Gordonia</taxon>
    </lineage>
</organism>
<dbReference type="CDD" id="cd00448">
    <property type="entry name" value="YjgF_YER057c_UK114_family"/>
    <property type="match status" value="1"/>
</dbReference>
<dbReference type="Gene3D" id="3.30.1330.40">
    <property type="entry name" value="RutC-like"/>
    <property type="match status" value="1"/>
</dbReference>
<reference evidence="1 2" key="1">
    <citation type="submission" date="2020-09" db="EMBL/GenBank/DDBJ databases">
        <title>Novel species in genus Gordonia.</title>
        <authorList>
            <person name="Zhang G."/>
        </authorList>
    </citation>
    <scope>NUCLEOTIDE SEQUENCE [LARGE SCALE GENOMIC DNA]</scope>
    <source>
        <strain evidence="1 2">ON-33</strain>
    </source>
</reference>
<dbReference type="PANTHER" id="PTHR43857:SF1">
    <property type="entry name" value="YJGH FAMILY PROTEIN"/>
    <property type="match status" value="1"/>
</dbReference>
<comment type="caution">
    <text evidence="1">The sequence shown here is derived from an EMBL/GenBank/DDBJ whole genome shotgun (WGS) entry which is preliminary data.</text>
</comment>